<feature type="signal peptide" evidence="1">
    <location>
        <begin position="1"/>
        <end position="21"/>
    </location>
</feature>
<dbReference type="EMBL" id="UGKR01000003">
    <property type="protein sequence ID" value="STS86534.1"/>
    <property type="molecule type" value="Genomic_DNA"/>
</dbReference>
<dbReference type="AlphaFoldDB" id="A0A7H4M884"/>
<keyword evidence="1" id="KW-0732">Signal</keyword>
<dbReference type="PROSITE" id="PS51257">
    <property type="entry name" value="PROKAR_LIPOPROTEIN"/>
    <property type="match status" value="1"/>
</dbReference>
<evidence type="ECO:0000313" key="3">
    <source>
        <dbReference type="Proteomes" id="UP000254545"/>
    </source>
</evidence>
<evidence type="ECO:0000256" key="1">
    <source>
        <dbReference type="SAM" id="SignalP"/>
    </source>
</evidence>
<protein>
    <recommendedName>
        <fullName evidence="4">Lipoprotein</fullName>
    </recommendedName>
</protein>
<gene>
    <name evidence="2" type="ORF">NCTC9177_00294</name>
</gene>
<feature type="chain" id="PRO_5028879692" description="Lipoprotein" evidence="1">
    <location>
        <begin position="22"/>
        <end position="152"/>
    </location>
</feature>
<proteinExistence type="predicted"/>
<accession>A0A7H4M884</accession>
<reference evidence="2 3" key="1">
    <citation type="submission" date="2018-06" db="EMBL/GenBank/DDBJ databases">
        <authorList>
            <consortium name="Pathogen Informatics"/>
            <person name="Doyle S."/>
        </authorList>
    </citation>
    <scope>NUCLEOTIDE SEQUENCE [LARGE SCALE GENOMIC DNA]</scope>
    <source>
        <strain evidence="2 3">NCTC9177</strain>
    </source>
</reference>
<name>A0A7H4M884_KLEVA</name>
<dbReference type="Proteomes" id="UP000254545">
    <property type="component" value="Unassembled WGS sequence"/>
</dbReference>
<evidence type="ECO:0000313" key="2">
    <source>
        <dbReference type="EMBL" id="STS86534.1"/>
    </source>
</evidence>
<sequence>MNKIGLLIVAGVLGLAGCSSTSPSQTVETINALTVPVSHSEPGATANNAQAVTRYFQDNTALIGRLNHSLKNHYLQDVERRDVFDRHSEAYQVYGALTRLEQMASMNDVYRKENNVAGLQEINRVLKSVRWPAERRQGLPDSNPCVRIKSGS</sequence>
<organism evidence="2 3">
    <name type="scientific">Klebsiella variicola</name>
    <dbReference type="NCBI Taxonomy" id="244366"/>
    <lineage>
        <taxon>Bacteria</taxon>
        <taxon>Pseudomonadati</taxon>
        <taxon>Pseudomonadota</taxon>
        <taxon>Gammaproteobacteria</taxon>
        <taxon>Enterobacterales</taxon>
        <taxon>Enterobacteriaceae</taxon>
        <taxon>Klebsiella/Raoultella group</taxon>
        <taxon>Klebsiella</taxon>
        <taxon>Klebsiella pneumoniae complex</taxon>
    </lineage>
</organism>
<comment type="caution">
    <text evidence="2">The sequence shown here is derived from an EMBL/GenBank/DDBJ whole genome shotgun (WGS) entry which is preliminary data.</text>
</comment>
<evidence type="ECO:0008006" key="4">
    <source>
        <dbReference type="Google" id="ProtNLM"/>
    </source>
</evidence>